<dbReference type="AlphaFoldDB" id="A0A226GPU6"/>
<organism evidence="4 5">
    <name type="scientific">Flavobacterium hercynium</name>
    <dbReference type="NCBI Taxonomy" id="387094"/>
    <lineage>
        <taxon>Bacteria</taxon>
        <taxon>Pseudomonadati</taxon>
        <taxon>Bacteroidota</taxon>
        <taxon>Flavobacteriia</taxon>
        <taxon>Flavobacteriales</taxon>
        <taxon>Flavobacteriaceae</taxon>
        <taxon>Flavobacterium</taxon>
    </lineage>
</organism>
<dbReference type="EMBL" id="MUGW01000070">
    <property type="protein sequence ID" value="OXA84089.1"/>
    <property type="molecule type" value="Genomic_DNA"/>
</dbReference>
<feature type="domain" description="FecR protein" evidence="2">
    <location>
        <begin position="87"/>
        <end position="176"/>
    </location>
</feature>
<evidence type="ECO:0000313" key="5">
    <source>
        <dbReference type="Proteomes" id="UP000198345"/>
    </source>
</evidence>
<sequence>MDKKKLDDEFEKLWNEEPVSLSDEIKEASWKKFQAQAFAGKKRKFKPWRYAAAASVLLFVLMGIGLYFNEEIPAQKVTLASTTIENTTAKTKYIVLPDSSEVALSPASKIVYGNNFALNRKIEITGEAYFKVTKDKEHPFEVFCNQTITTVLGTSFTVQGYDKNDVTVSLYEGSVQMSVQGLSQKWLLKPGQKFAYSDNVASVNEFNRFVDFDNEKITALGDYIEKNYGYSVQFPKEYQNRKITVRINKKEELETILKVISEIYNLDFEKNEELKQITFQ</sequence>
<comment type="caution">
    <text evidence="4">The sequence shown here is derived from an EMBL/GenBank/DDBJ whole genome shotgun (WGS) entry which is preliminary data.</text>
</comment>
<gene>
    <name evidence="4" type="ORF">B0A66_21330</name>
</gene>
<dbReference type="OrthoDB" id="934696at2"/>
<dbReference type="InterPro" id="IPR006860">
    <property type="entry name" value="FecR"/>
</dbReference>
<dbReference type="InterPro" id="IPR012373">
    <property type="entry name" value="Ferrdict_sens_TM"/>
</dbReference>
<dbReference type="InterPro" id="IPR032508">
    <property type="entry name" value="FecR_C"/>
</dbReference>
<keyword evidence="1" id="KW-0812">Transmembrane</keyword>
<dbReference type="Proteomes" id="UP000198345">
    <property type="component" value="Unassembled WGS sequence"/>
</dbReference>
<keyword evidence="1" id="KW-0472">Membrane</keyword>
<feature type="domain" description="Protein FecR C-terminal" evidence="3">
    <location>
        <begin position="212"/>
        <end position="272"/>
    </location>
</feature>
<dbReference type="PANTHER" id="PTHR30273:SF2">
    <property type="entry name" value="PROTEIN FECR"/>
    <property type="match status" value="1"/>
</dbReference>
<dbReference type="GO" id="GO:0016989">
    <property type="term" value="F:sigma factor antagonist activity"/>
    <property type="evidence" value="ECO:0007669"/>
    <property type="project" value="TreeGrafter"/>
</dbReference>
<dbReference type="PANTHER" id="PTHR30273">
    <property type="entry name" value="PERIPLASMIC SIGNAL SENSOR AND SIGMA FACTOR ACTIVATOR FECR-RELATED"/>
    <property type="match status" value="1"/>
</dbReference>
<name>A0A226GPU6_9FLAO</name>
<proteinExistence type="predicted"/>
<dbReference type="Gene3D" id="3.55.50.30">
    <property type="match status" value="1"/>
</dbReference>
<reference evidence="4 5" key="1">
    <citation type="submission" date="2016-11" db="EMBL/GenBank/DDBJ databases">
        <title>Whole genomes of Flavobacteriaceae.</title>
        <authorList>
            <person name="Stine C."/>
            <person name="Li C."/>
            <person name="Tadesse D."/>
        </authorList>
    </citation>
    <scope>NUCLEOTIDE SEQUENCE [LARGE SCALE GENOMIC DNA]</scope>
    <source>
        <strain evidence="4 5">DSM 18292</strain>
    </source>
</reference>
<keyword evidence="1" id="KW-1133">Transmembrane helix</keyword>
<keyword evidence="5" id="KW-1185">Reference proteome</keyword>
<evidence type="ECO:0000259" key="3">
    <source>
        <dbReference type="Pfam" id="PF16344"/>
    </source>
</evidence>
<dbReference type="Pfam" id="PF16344">
    <property type="entry name" value="FecR_C"/>
    <property type="match status" value="1"/>
</dbReference>
<dbReference type="Gene3D" id="2.60.120.1440">
    <property type="match status" value="1"/>
</dbReference>
<feature type="transmembrane region" description="Helical" evidence="1">
    <location>
        <begin position="50"/>
        <end position="68"/>
    </location>
</feature>
<evidence type="ECO:0000313" key="4">
    <source>
        <dbReference type="EMBL" id="OXA84089.1"/>
    </source>
</evidence>
<dbReference type="Pfam" id="PF04773">
    <property type="entry name" value="FecR"/>
    <property type="match status" value="1"/>
</dbReference>
<accession>A0A226GPU6</accession>
<evidence type="ECO:0000259" key="2">
    <source>
        <dbReference type="Pfam" id="PF04773"/>
    </source>
</evidence>
<evidence type="ECO:0000256" key="1">
    <source>
        <dbReference type="SAM" id="Phobius"/>
    </source>
</evidence>
<dbReference type="RefSeq" id="WP_089051867.1">
    <property type="nucleotide sequence ID" value="NZ_FXTV01000006.1"/>
</dbReference>
<dbReference type="PIRSF" id="PIRSF018266">
    <property type="entry name" value="FecR"/>
    <property type="match status" value="1"/>
</dbReference>
<protein>
    <submittedName>
        <fullName evidence="4">Iron dicitrate transport regulator FecR</fullName>
    </submittedName>
</protein>